<dbReference type="InterPro" id="IPR058532">
    <property type="entry name" value="YjbR/MT2646/Rv2570-like"/>
</dbReference>
<accession>A0A3G1L240</accession>
<dbReference type="AlphaFoldDB" id="A0A3G1L240"/>
<dbReference type="Proteomes" id="UP000323521">
    <property type="component" value="Chromosome"/>
</dbReference>
<dbReference type="KEGG" id="fwa:DCMF_18155"/>
<dbReference type="InterPro" id="IPR038056">
    <property type="entry name" value="YjbR-like_sf"/>
</dbReference>
<evidence type="ECO:0000313" key="1">
    <source>
        <dbReference type="EMBL" id="ATW28721.1"/>
    </source>
</evidence>
<reference evidence="1 2" key="1">
    <citation type="submission" date="2016-10" db="EMBL/GenBank/DDBJ databases">
        <title>Complete Genome Sequence of Peptococcaceae strain DCMF.</title>
        <authorList>
            <person name="Edwards R.J."/>
            <person name="Holland S.I."/>
            <person name="Deshpande N.P."/>
            <person name="Wong Y.K."/>
            <person name="Ertan H."/>
            <person name="Manefield M."/>
            <person name="Russell T.L."/>
            <person name="Lee M.J."/>
        </authorList>
    </citation>
    <scope>NUCLEOTIDE SEQUENCE [LARGE SCALE GENOMIC DNA]</scope>
    <source>
        <strain evidence="1 2">DCMF</strain>
    </source>
</reference>
<keyword evidence="2" id="KW-1185">Reference proteome</keyword>
<protein>
    <recommendedName>
        <fullName evidence="3">MmcQ/YjbR family DNA-binding protein</fullName>
    </recommendedName>
</protein>
<dbReference type="SUPFAM" id="SSF142906">
    <property type="entry name" value="YjbR-like"/>
    <property type="match status" value="1"/>
</dbReference>
<evidence type="ECO:0000313" key="2">
    <source>
        <dbReference type="Proteomes" id="UP000323521"/>
    </source>
</evidence>
<sequence>MNNYGWLDSYLLKKAGAERDYKVEWGWHRYLVRGKMFAAVCTPDPKYQPHQGREMVILKCEPLLAELLRAEYPDIVPGFYCDKANWNSVYLNGAVPDQVLKELCDRSYELVFSKLTKKVQREIKEHYGVL</sequence>
<dbReference type="EMBL" id="CP017634">
    <property type="protein sequence ID" value="ATW28721.1"/>
    <property type="molecule type" value="Genomic_DNA"/>
</dbReference>
<organism evidence="1 2">
    <name type="scientific">Formimonas warabiya</name>
    <dbReference type="NCBI Taxonomy" id="1761012"/>
    <lineage>
        <taxon>Bacteria</taxon>
        <taxon>Bacillati</taxon>
        <taxon>Bacillota</taxon>
        <taxon>Clostridia</taxon>
        <taxon>Eubacteriales</taxon>
        <taxon>Peptococcaceae</taxon>
        <taxon>Candidatus Formimonas</taxon>
    </lineage>
</organism>
<evidence type="ECO:0008006" key="3">
    <source>
        <dbReference type="Google" id="ProtNLM"/>
    </source>
</evidence>
<dbReference type="OrthoDB" id="9789813at2"/>
<proteinExistence type="predicted"/>
<dbReference type="PANTHER" id="PTHR35145:SF1">
    <property type="entry name" value="CYTOPLASMIC PROTEIN"/>
    <property type="match status" value="1"/>
</dbReference>
<dbReference type="PANTHER" id="PTHR35145">
    <property type="entry name" value="CYTOPLASMIC PROTEIN-RELATED"/>
    <property type="match status" value="1"/>
</dbReference>
<dbReference type="InterPro" id="IPR007351">
    <property type="entry name" value="YjbR"/>
</dbReference>
<dbReference type="Gene3D" id="3.90.1150.30">
    <property type="match status" value="1"/>
</dbReference>
<gene>
    <name evidence="1" type="ORF">DCMF_18155</name>
</gene>
<name>A0A3G1L240_FORW1</name>
<dbReference type="Pfam" id="PF04237">
    <property type="entry name" value="YjbR"/>
    <property type="match status" value="1"/>
</dbReference>